<keyword evidence="4" id="KW-1185">Reference proteome</keyword>
<reference evidence="4" key="1">
    <citation type="submission" date="2021-03" db="EMBL/GenBank/DDBJ databases">
        <title>Genome of Cognatishimia sp. F0-27.</title>
        <authorList>
            <person name="Ping X."/>
        </authorList>
    </citation>
    <scope>NUCLEOTIDE SEQUENCE [LARGE SCALE GENOMIC DNA]</scope>
    <source>
        <strain evidence="4">E313</strain>
    </source>
</reference>
<dbReference type="Proteomes" id="UP000778797">
    <property type="component" value="Unassembled WGS sequence"/>
</dbReference>
<dbReference type="RefSeq" id="WP_227476751.1">
    <property type="nucleotide sequence ID" value="NZ_JAFMPT010000007.1"/>
</dbReference>
<feature type="coiled-coil region" evidence="1">
    <location>
        <begin position="140"/>
        <end position="167"/>
    </location>
</feature>
<feature type="coiled-coil region" evidence="1">
    <location>
        <begin position="32"/>
        <end position="91"/>
    </location>
</feature>
<keyword evidence="2" id="KW-0812">Transmembrane</keyword>
<gene>
    <name evidence="3" type="ORF">J1C55_06880</name>
</gene>
<sequence>MIVNPQHFNYRLIIGSLAVVVIIISGFSYTNYNTLKSQEQFLEQEKQLIQSELSDMLNRYDKIKKDNSNISEALQIAKTNTENALANLESANATIKTILDFKNQYYLIKEENKNLNQIIDSLNYTNQKLVETQKHTLNTLNEKQTVISNLETTNASLNKKIDDAALLVAASIDANAYKKATFGKKKVTDKAGRTKSIDVCITLSKNALVSEGEKDIYIQIVNPKNNVIGNKGSISFGDHNLIYSQKKVIDYTNENLDLCAIIEGTENDIPFAKGLYYVNVFHDDIRLGSTTFELK</sequence>
<protein>
    <submittedName>
        <fullName evidence="3">Uncharacterized protein</fullName>
    </submittedName>
</protein>
<evidence type="ECO:0000313" key="3">
    <source>
        <dbReference type="EMBL" id="MCC1484304.1"/>
    </source>
</evidence>
<name>A0ABS8EM64_9FLAO</name>
<reference evidence="4" key="2">
    <citation type="submission" date="2023-07" db="EMBL/GenBank/DDBJ databases">
        <title>Genome of Winogradskyella sp. E313.</title>
        <authorList>
            <person name="Zhou Y."/>
        </authorList>
    </citation>
    <scope>NUCLEOTIDE SEQUENCE [LARGE SCALE GENOMIC DNA]</scope>
    <source>
        <strain evidence="4">E313</strain>
    </source>
</reference>
<comment type="caution">
    <text evidence="3">The sequence shown here is derived from an EMBL/GenBank/DDBJ whole genome shotgun (WGS) entry which is preliminary data.</text>
</comment>
<keyword evidence="2" id="KW-0472">Membrane</keyword>
<dbReference type="EMBL" id="JAFMPT010000007">
    <property type="protein sequence ID" value="MCC1484304.1"/>
    <property type="molecule type" value="Genomic_DNA"/>
</dbReference>
<keyword evidence="1" id="KW-0175">Coiled coil</keyword>
<keyword evidence="2" id="KW-1133">Transmembrane helix</keyword>
<evidence type="ECO:0000313" key="4">
    <source>
        <dbReference type="Proteomes" id="UP000778797"/>
    </source>
</evidence>
<evidence type="ECO:0000256" key="1">
    <source>
        <dbReference type="SAM" id="Coils"/>
    </source>
</evidence>
<feature type="transmembrane region" description="Helical" evidence="2">
    <location>
        <begin position="12"/>
        <end position="32"/>
    </location>
</feature>
<evidence type="ECO:0000256" key="2">
    <source>
        <dbReference type="SAM" id="Phobius"/>
    </source>
</evidence>
<organism evidence="3 4">
    <name type="scientific">Winogradskyella immobilis</name>
    <dbReference type="NCBI Taxonomy" id="2816852"/>
    <lineage>
        <taxon>Bacteria</taxon>
        <taxon>Pseudomonadati</taxon>
        <taxon>Bacteroidota</taxon>
        <taxon>Flavobacteriia</taxon>
        <taxon>Flavobacteriales</taxon>
        <taxon>Flavobacteriaceae</taxon>
        <taxon>Winogradskyella</taxon>
    </lineage>
</organism>
<accession>A0ABS8EM64</accession>
<proteinExistence type="predicted"/>